<dbReference type="Proteomes" id="UP000225277">
    <property type="component" value="Unassembled WGS sequence"/>
</dbReference>
<reference evidence="1 2" key="1">
    <citation type="submission" date="2016-03" db="EMBL/GenBank/DDBJ databases">
        <authorList>
            <person name="Ploux O."/>
        </authorList>
    </citation>
    <scope>NUCLEOTIDE SEQUENCE [LARGE SCALE GENOMIC DNA]</scope>
    <source>
        <strain evidence="1 2">URUG2</strain>
    </source>
</reference>
<protein>
    <submittedName>
        <fullName evidence="1">Uncharacterized protein</fullName>
    </submittedName>
</protein>
<proteinExistence type="predicted"/>
<organism evidence="1 2">
    <name type="scientific">Ramularia collo-cygni</name>
    <dbReference type="NCBI Taxonomy" id="112498"/>
    <lineage>
        <taxon>Eukaryota</taxon>
        <taxon>Fungi</taxon>
        <taxon>Dikarya</taxon>
        <taxon>Ascomycota</taxon>
        <taxon>Pezizomycotina</taxon>
        <taxon>Dothideomycetes</taxon>
        <taxon>Dothideomycetidae</taxon>
        <taxon>Mycosphaerellales</taxon>
        <taxon>Mycosphaerellaceae</taxon>
        <taxon>Ramularia</taxon>
    </lineage>
</organism>
<dbReference type="EMBL" id="FJUY01000008">
    <property type="protein sequence ID" value="CZT19735.1"/>
    <property type="molecule type" value="Genomic_DNA"/>
</dbReference>
<dbReference type="OrthoDB" id="5565730at2759"/>
<dbReference type="STRING" id="112498.A0A2D3UZ78"/>
<name>A0A2D3UZ78_9PEZI</name>
<dbReference type="PANTHER" id="PTHR41390:SF1">
    <property type="entry name" value="NADH-UBIQUINONE OXIDOREDUCTASE 213 KDA SUBUNIT"/>
    <property type="match status" value="1"/>
</dbReference>
<sequence length="218" mass="23439">METGRRTTKEPVYISAVEPALKAGAACGSVGFLFGGASGIIRGAPGFLFASASGMQTFALGSTFSLLRTTIIHNWTTDGQSPKSKDLVKASALAGGLSGGLLGFITRGRSNGIPGAIMFTIFGAGGQHIYNRWTAPKDLNLEPKKNFWKRMSERSWTPFRVLSNDEYAEMLREKVLKLDVEIAVLDDKIVALREQQAREEAAAALNPKTTEEKRAGSG</sequence>
<keyword evidence="2" id="KW-1185">Reference proteome</keyword>
<dbReference type="PANTHER" id="PTHR41390">
    <property type="entry name" value="CHROMOSOME 7, WHOLE GENOME SHOTGUN SEQUENCE"/>
    <property type="match status" value="1"/>
</dbReference>
<accession>A0A2D3UZ78</accession>
<dbReference type="AlphaFoldDB" id="A0A2D3UZ78"/>
<evidence type="ECO:0000313" key="2">
    <source>
        <dbReference type="Proteomes" id="UP000225277"/>
    </source>
</evidence>
<dbReference type="GeneID" id="35600744"/>
<dbReference type="RefSeq" id="XP_023626625.1">
    <property type="nucleotide sequence ID" value="XM_023770857.1"/>
</dbReference>
<gene>
    <name evidence="1" type="ORF">RCC_05590</name>
</gene>
<evidence type="ECO:0000313" key="1">
    <source>
        <dbReference type="EMBL" id="CZT19735.1"/>
    </source>
</evidence>